<dbReference type="RefSeq" id="WP_098192285.1">
    <property type="nucleotide sequence ID" value="NZ_CP023777.1"/>
</dbReference>
<sequence>MRIILLGLGLFAAVSTSCSKTNSKHVDLGGGSNPGVDSSAPAATWQEHWFEHKQLVKNVAYTEEVALYYDDDMDRTVTWPLRKAEEIWKYTKKTYAPFKGEDKRLNVILHYGKYGGGHPYGYFDASHDNRTGVDIGSNNSWKDSSGWNLDVITHEIGHIVEGAFKGVKESPAFDIWGDSKWMEIYIYDVYKGLGWDAEAERCYNSTINGSDNFPRPGTQWFKNWFYPIYDQYGGATVLNNFFTLLSEHFPQKKHNYGMEYTRRMNMGEFVHFWSGAANADLKDLAIAAFGTKDRNGGDWTIQLENAKKDFPGITY</sequence>
<accession>A0A291QPQ0</accession>
<name>A0A291QPQ0_9BACT</name>
<gene>
    <name evidence="1" type="ORF">COR50_01245</name>
</gene>
<proteinExistence type="predicted"/>
<reference evidence="1 2" key="1">
    <citation type="submission" date="2017-10" db="EMBL/GenBank/DDBJ databases">
        <title>Paenichitinophaga pekingensis gen. nov., sp. nov., isolated from activated sludge.</title>
        <authorList>
            <person name="Jin D."/>
            <person name="Kong X."/>
            <person name="Deng Y."/>
            <person name="Bai Z."/>
        </authorList>
    </citation>
    <scope>NUCLEOTIDE SEQUENCE [LARGE SCALE GENOMIC DNA]</scope>
    <source>
        <strain evidence="1 2">13</strain>
    </source>
</reference>
<dbReference type="PROSITE" id="PS51257">
    <property type="entry name" value="PROKAR_LIPOPROTEIN"/>
    <property type="match status" value="1"/>
</dbReference>
<protein>
    <submittedName>
        <fullName evidence="1">Uncharacterized protein</fullName>
    </submittedName>
</protein>
<keyword evidence="2" id="KW-1185">Reference proteome</keyword>
<dbReference type="OrthoDB" id="5134860at2"/>
<dbReference type="AlphaFoldDB" id="A0A291QPQ0"/>
<dbReference type="Proteomes" id="UP000220133">
    <property type="component" value="Chromosome"/>
</dbReference>
<dbReference type="EMBL" id="CP023777">
    <property type="protein sequence ID" value="ATL45895.1"/>
    <property type="molecule type" value="Genomic_DNA"/>
</dbReference>
<dbReference type="Gene3D" id="3.10.170.10">
    <property type="match status" value="1"/>
</dbReference>
<organism evidence="1 2">
    <name type="scientific">Chitinophaga caeni</name>
    <dbReference type="NCBI Taxonomy" id="2029983"/>
    <lineage>
        <taxon>Bacteria</taxon>
        <taxon>Pseudomonadati</taxon>
        <taxon>Bacteroidota</taxon>
        <taxon>Chitinophagia</taxon>
        <taxon>Chitinophagales</taxon>
        <taxon>Chitinophagaceae</taxon>
        <taxon>Chitinophaga</taxon>
    </lineage>
</organism>
<dbReference type="KEGG" id="cbae:COR50_01245"/>
<evidence type="ECO:0000313" key="1">
    <source>
        <dbReference type="EMBL" id="ATL45895.1"/>
    </source>
</evidence>
<evidence type="ECO:0000313" key="2">
    <source>
        <dbReference type="Proteomes" id="UP000220133"/>
    </source>
</evidence>